<dbReference type="NCBIfam" id="TIGR03733">
    <property type="entry name" value="lanti_perm_MutG"/>
    <property type="match status" value="1"/>
</dbReference>
<proteinExistence type="predicted"/>
<protein>
    <submittedName>
        <fullName evidence="2">Lantibiotic protection ABC transporter permease subunit, MutG family</fullName>
    </submittedName>
</protein>
<dbReference type="EMBL" id="QGQD01000093">
    <property type="protein sequence ID" value="TLC98470.1"/>
    <property type="molecule type" value="Genomic_DNA"/>
</dbReference>
<feature type="transmembrane region" description="Helical" evidence="1">
    <location>
        <begin position="50"/>
        <end position="72"/>
    </location>
</feature>
<dbReference type="CDD" id="cd21808">
    <property type="entry name" value="ABC-2_lan_permease_MutG"/>
    <property type="match status" value="1"/>
</dbReference>
<dbReference type="Pfam" id="PF12730">
    <property type="entry name" value="ABC2_membrane_4"/>
    <property type="match status" value="1"/>
</dbReference>
<keyword evidence="1" id="KW-0812">Transmembrane</keyword>
<accession>A0A4U8Q1C8</accession>
<dbReference type="Proteomes" id="UP000306509">
    <property type="component" value="Unassembled WGS sequence"/>
</dbReference>
<dbReference type="STRING" id="180332.GCA_000797495_01973"/>
<evidence type="ECO:0000256" key="1">
    <source>
        <dbReference type="SAM" id="Phobius"/>
    </source>
</evidence>
<dbReference type="InterPro" id="IPR022294">
    <property type="entry name" value="ABC-transptr_permeasesu"/>
</dbReference>
<reference evidence="2 3" key="1">
    <citation type="journal article" date="2019" name="Anaerobe">
        <title>Detection of Robinsoniella peoriensis in multiple bone samples of a trauma patient.</title>
        <authorList>
            <person name="Schrottner P."/>
            <person name="Hartwich K."/>
            <person name="Bunk B."/>
            <person name="Schober I."/>
            <person name="Helbig S."/>
            <person name="Rudolph W.W."/>
            <person name="Gunzer F."/>
        </authorList>
    </citation>
    <scope>NUCLEOTIDE SEQUENCE [LARGE SCALE GENOMIC DNA]</scope>
    <source>
        <strain evidence="2 3">DSM 106044</strain>
    </source>
</reference>
<comment type="caution">
    <text evidence="2">The sequence shown here is derived from an EMBL/GenBank/DDBJ whole genome shotgun (WGS) entry which is preliminary data.</text>
</comment>
<gene>
    <name evidence="2" type="ORF">DSM106044_04698</name>
</gene>
<evidence type="ECO:0000313" key="3">
    <source>
        <dbReference type="Proteomes" id="UP000306509"/>
    </source>
</evidence>
<organism evidence="2 3">
    <name type="scientific">Robinsoniella peoriensis</name>
    <dbReference type="NCBI Taxonomy" id="180332"/>
    <lineage>
        <taxon>Bacteria</taxon>
        <taxon>Bacillati</taxon>
        <taxon>Bacillota</taxon>
        <taxon>Clostridia</taxon>
        <taxon>Lachnospirales</taxon>
        <taxon>Lachnospiraceae</taxon>
        <taxon>Robinsoniella</taxon>
    </lineage>
</organism>
<keyword evidence="3" id="KW-1185">Reference proteome</keyword>
<sequence length="254" mass="27716">MIRLLLSEWLKTKRTAIRWITFCMPVIVALCIVAYLSIRSGVTSEFVYEGFFVVWTAMIIPVGAGVLSGFMIQEEELAGSFTGFLNNHISRMKLYIGKFLMLIFCLTCCTFIAILILCLGMKVVISDGGNIFLFISAALLAVVGALPVLSIHLWVSLLWGMGASIGISMGGILMAALIGATGLGGKIWMIIPWSWPVKMAMLPAVCFQTGSSTANISGSGILILELILTAFGLFIFLAGGIIWFNRWEGRELRE</sequence>
<dbReference type="RefSeq" id="WP_138003795.1">
    <property type="nucleotide sequence ID" value="NZ_CAUSDN010000038.1"/>
</dbReference>
<name>A0A4U8Q1C8_9FIRM</name>
<feature type="transmembrane region" description="Helical" evidence="1">
    <location>
        <begin position="99"/>
        <end position="125"/>
    </location>
</feature>
<feature type="transmembrane region" description="Helical" evidence="1">
    <location>
        <begin position="16"/>
        <end position="38"/>
    </location>
</feature>
<evidence type="ECO:0000313" key="2">
    <source>
        <dbReference type="EMBL" id="TLC98470.1"/>
    </source>
</evidence>
<keyword evidence="1" id="KW-1133">Transmembrane helix</keyword>
<feature type="transmembrane region" description="Helical" evidence="1">
    <location>
        <begin position="131"/>
        <end position="159"/>
    </location>
</feature>
<dbReference type="AlphaFoldDB" id="A0A4U8Q1C8"/>
<feature type="transmembrane region" description="Helical" evidence="1">
    <location>
        <begin position="221"/>
        <end position="244"/>
    </location>
</feature>
<keyword evidence="1" id="KW-0472">Membrane</keyword>